<evidence type="ECO:0000256" key="9">
    <source>
        <dbReference type="ARBA" id="ARBA00023242"/>
    </source>
</evidence>
<proteinExistence type="inferred from homology"/>
<evidence type="ECO:0000256" key="10">
    <source>
        <dbReference type="ARBA" id="ARBA00025661"/>
    </source>
</evidence>
<keyword evidence="9" id="KW-0539">Nucleus</keyword>
<dbReference type="EMBL" id="ML220146">
    <property type="protein sequence ID" value="TGZ77979.1"/>
    <property type="molecule type" value="Genomic_DNA"/>
</dbReference>
<organism evidence="14 15">
    <name type="scientific">Ascodesmis nigricans</name>
    <dbReference type="NCBI Taxonomy" id="341454"/>
    <lineage>
        <taxon>Eukaryota</taxon>
        <taxon>Fungi</taxon>
        <taxon>Dikarya</taxon>
        <taxon>Ascomycota</taxon>
        <taxon>Pezizomycotina</taxon>
        <taxon>Pezizomycetes</taxon>
        <taxon>Pezizales</taxon>
        <taxon>Ascodesmidaceae</taxon>
        <taxon>Ascodesmis</taxon>
    </lineage>
</organism>
<protein>
    <recommendedName>
        <fullName evidence="4">Mediator of RNA polymerase II transcription subunit 12</fullName>
    </recommendedName>
    <alternativeName>
        <fullName evidence="11">Mediator complex subunit 12</fullName>
    </alternativeName>
</protein>
<sequence length="1433" mass="159271">MDSFAATPAPKHLESSRPSPYSSTPSMALSTASTGSIRINSRRKPRTFLPRVTGPTPTSSEFVQPSKVFPGSKHLTPYAVCSSDLTRRQQLQPSAPKVEPAKGAVRRDNQPKPYLLEPPPQALKYPDAGCSDFFPWRGNHDEDKIYDVQARNGQYDKLPVAKSNTEQASARAVFAPALKQRPGLATLSSLFLTILEQRQNSGQMPTTSTFKPPPRIALPDPRREAWLRDLASAHVPLRRLSRTIPHGLKGTVLLEHCLAKEVPVPRAVWLIRCVGANELRGLRRKGVGSLAVGGEARWIREWTVQVSQFLEKILFGSSLPAGGPWHHHILYTIRLVLHLYAESLLDGPVFLDWLISLTQDCPSERLPLVFSAIGPLWEDITKQSKLLNRIARVIHLHSTSYSEPLRPLCIRYWAQYSELFDTHRRGLISGFTGVGASVSPTDLVDLKDLRQLICADNIRSRRNAIGIDKSVLHSADARQSDCRNLLASLDKTPPPYDFSPVWKQFSATLIQDDGIHLVCQWAVTPLRSGIYRIYAAVRLLVTISQSGVDLQEPFLVFLKQCDIRNKALYLLVSEVTRLKIFSIAGYLRWLIASGGLPNSDCAQAQILSQLPTHGVSTKLQNLRRILLRSCGHDVGGEASLVEELKESLSSRGLFPPAPAAATPLLLEDVARLQGLSRYVQSEIGVWIRDKIREKVQGISFDTHGQQWEAPPTNQTPYIEPQQFMLARDVLEAISDLRMLADVIKLVVTSDSCEVLKSVVQTLINNADAFYVLDVLPGAMDIVSERYTILRSRHCLDKPLILSLSELATITSRAKFLDELTRDLGNHDRDYPRSAAAPSPVSESMGDIFDDDGMDGNEEIEHLWVSNVPVDQHNLSRLFETATASIENARDNDDGHTTIISTTQGLVKLRDINLPFFNEAIDRWVLRMRESANNFSFFRSITLLLSGGTLQLETLVSGAVGVGDSQTNNGTENEYSFVSNVLRLILCDNPFEARLSTQEMYSLKTQRLMFLRSKTTSVLGLYRRLIILCSGLDNNLESQTTGLLSSDASLETLRHIAVSSAGVFMSEIVEPLSQPGSPGSRWLVTLIDLILDDTDPADTTGESVHAAQVGRLLTIVNEFNLSICKLKLQLLFGIFSRDTGEKTTRPGRTDQSPCAIAKAVVRGFVSAPQNRHHLCSDLVSLLSPDHARDIFSAAEELVLDPSSFLQAHYVLEKLDLPAADGPEVSEHLAKVLLRVIESTSSTPRNAGLHDIPTSLVDRLSTILQLLDENFAEQSQSSSNGSDRSDVPDEYRSWLLLLLRILIVHRSDFSPSRSATAAYDQARVIFCLCCLLQTEYIRNQPDLLSYISDIATQLGDDLPDEHRAQLRRCTLAHKTPPGTSFLVSNWDSSDNLEVYQRGKLSDYAIKTWERLSEPTPVIGENDTSLSLRLFRARRT</sequence>
<dbReference type="Pfam" id="PF25326">
    <property type="entry name" value="ARM_SRB8"/>
    <property type="match status" value="1"/>
</dbReference>
<keyword evidence="5" id="KW-0678">Repressor</keyword>
<dbReference type="Proteomes" id="UP000298138">
    <property type="component" value="Unassembled WGS sequence"/>
</dbReference>
<dbReference type="PANTHER" id="PTHR46567:SF1">
    <property type="entry name" value="MEDIATOR OF RNA POLYMERASE II TRANSCRIPTION SUBUNIT 12"/>
    <property type="match status" value="1"/>
</dbReference>
<keyword evidence="6" id="KW-0805">Transcription regulation</keyword>
<evidence type="ECO:0000313" key="14">
    <source>
        <dbReference type="EMBL" id="TGZ77979.1"/>
    </source>
</evidence>
<evidence type="ECO:0000256" key="5">
    <source>
        <dbReference type="ARBA" id="ARBA00022491"/>
    </source>
</evidence>
<feature type="domain" description="Mediator complex subunit Med12" evidence="13">
    <location>
        <begin position="209"/>
        <end position="272"/>
    </location>
</feature>
<evidence type="ECO:0000256" key="4">
    <source>
        <dbReference type="ARBA" id="ARBA00019622"/>
    </source>
</evidence>
<accession>A0A4S2MR11</accession>
<dbReference type="GO" id="GO:0006357">
    <property type="term" value="P:regulation of transcription by RNA polymerase II"/>
    <property type="evidence" value="ECO:0007669"/>
    <property type="project" value="InterPro"/>
</dbReference>
<dbReference type="InParanoid" id="A0A4S2MR11"/>
<dbReference type="PANTHER" id="PTHR46567">
    <property type="entry name" value="MEDIATOR OF RNA POLYMERASE II TRANSCRIPTION SUBUNIT 12"/>
    <property type="match status" value="1"/>
</dbReference>
<dbReference type="GO" id="GO:0003712">
    <property type="term" value="F:transcription coregulator activity"/>
    <property type="evidence" value="ECO:0007669"/>
    <property type="project" value="InterPro"/>
</dbReference>
<comment type="similarity">
    <text evidence="2">Belongs to the Mediator complex subunit 12 family.</text>
</comment>
<keyword evidence="15" id="KW-1185">Reference proteome</keyword>
<evidence type="ECO:0000256" key="8">
    <source>
        <dbReference type="ARBA" id="ARBA00023163"/>
    </source>
</evidence>
<comment type="function">
    <text evidence="10">Component of the SRB8-11 complex. The SRB8-11 complex is a regulatory module of the Mediator complex which is itself involved in regulation of basal and activated RNA polymerase II-dependent transcription. The SRB8-11 complex may be involved in the transcriptional repression of a subset of genes regulated by Mediator. It may inhibit the association of the Mediator complex with RNA polymerase II to form the holoenzyme complex.</text>
</comment>
<dbReference type="Pfam" id="PF09497">
    <property type="entry name" value="Med12"/>
    <property type="match status" value="1"/>
</dbReference>
<gene>
    <name evidence="14" type="ORF">EX30DRAFT_343545</name>
</gene>
<dbReference type="OrthoDB" id="20828at2759"/>
<reference evidence="14 15" key="1">
    <citation type="submission" date="2019-04" db="EMBL/GenBank/DDBJ databases">
        <title>Comparative genomics and transcriptomics to analyze fruiting body development in filamentous ascomycetes.</title>
        <authorList>
            <consortium name="DOE Joint Genome Institute"/>
            <person name="Lutkenhaus R."/>
            <person name="Traeger S."/>
            <person name="Breuer J."/>
            <person name="Kuo A."/>
            <person name="Lipzen A."/>
            <person name="Pangilinan J."/>
            <person name="Dilworth D."/>
            <person name="Sandor L."/>
            <person name="Poggeler S."/>
            <person name="Barry K."/>
            <person name="Grigoriev I.V."/>
            <person name="Nowrousian M."/>
        </authorList>
    </citation>
    <scope>NUCLEOTIDE SEQUENCE [LARGE SCALE GENOMIC DNA]</scope>
    <source>
        <strain evidence="14 15">CBS 389.68</strain>
    </source>
</reference>
<dbReference type="InterPro" id="IPR057344">
    <property type="entry name" value="ARM_SRB8"/>
</dbReference>
<keyword evidence="7" id="KW-0010">Activator</keyword>
<evidence type="ECO:0000313" key="15">
    <source>
        <dbReference type="Proteomes" id="UP000298138"/>
    </source>
</evidence>
<dbReference type="InterPro" id="IPR019035">
    <property type="entry name" value="Mediator_Med12"/>
</dbReference>
<feature type="compositionally biased region" description="Polar residues" evidence="12">
    <location>
        <begin position="27"/>
        <end position="39"/>
    </location>
</feature>
<dbReference type="SMART" id="SM01281">
    <property type="entry name" value="Med12"/>
    <property type="match status" value="1"/>
</dbReference>
<comment type="subunit">
    <text evidence="3">Component of the SRB8-11 complex, which itself associates with the Mediator complex.</text>
</comment>
<dbReference type="GO" id="GO:0016592">
    <property type="term" value="C:mediator complex"/>
    <property type="evidence" value="ECO:0007669"/>
    <property type="project" value="InterPro"/>
</dbReference>
<evidence type="ECO:0000256" key="3">
    <source>
        <dbReference type="ARBA" id="ARBA00011629"/>
    </source>
</evidence>
<evidence type="ECO:0000256" key="1">
    <source>
        <dbReference type="ARBA" id="ARBA00004123"/>
    </source>
</evidence>
<evidence type="ECO:0000256" key="2">
    <source>
        <dbReference type="ARBA" id="ARBA00010289"/>
    </source>
</evidence>
<keyword evidence="8" id="KW-0804">Transcription</keyword>
<name>A0A4S2MR11_9PEZI</name>
<evidence type="ECO:0000259" key="13">
    <source>
        <dbReference type="SMART" id="SM01281"/>
    </source>
</evidence>
<evidence type="ECO:0000256" key="6">
    <source>
        <dbReference type="ARBA" id="ARBA00023015"/>
    </source>
</evidence>
<feature type="compositionally biased region" description="Low complexity" evidence="12">
    <location>
        <begin position="16"/>
        <end position="26"/>
    </location>
</feature>
<evidence type="ECO:0000256" key="12">
    <source>
        <dbReference type="SAM" id="MobiDB-lite"/>
    </source>
</evidence>
<feature type="region of interest" description="Disordered" evidence="12">
    <location>
        <begin position="1"/>
        <end position="68"/>
    </location>
</feature>
<comment type="subcellular location">
    <subcellularLocation>
        <location evidence="1">Nucleus</location>
    </subcellularLocation>
</comment>
<evidence type="ECO:0000256" key="11">
    <source>
        <dbReference type="ARBA" id="ARBA00032010"/>
    </source>
</evidence>
<feature type="region of interest" description="Disordered" evidence="12">
    <location>
        <begin position="87"/>
        <end position="121"/>
    </location>
</feature>
<evidence type="ECO:0000256" key="7">
    <source>
        <dbReference type="ARBA" id="ARBA00023159"/>
    </source>
</evidence>
<dbReference type="STRING" id="341454.A0A4S2MR11"/>